<evidence type="ECO:0000313" key="5">
    <source>
        <dbReference type="WBParaSite" id="ALUE_0001709701-mRNA-1"/>
    </source>
</evidence>
<accession>A0A0M3IFT2</accession>
<dbReference type="SUPFAM" id="SSF48726">
    <property type="entry name" value="Immunoglobulin"/>
    <property type="match status" value="3"/>
</dbReference>
<dbReference type="Pfam" id="PF13927">
    <property type="entry name" value="Ig_3"/>
    <property type="match status" value="1"/>
</dbReference>
<dbReference type="AlphaFoldDB" id="A0A0M3IFT2"/>
<reference evidence="5" key="1">
    <citation type="submission" date="2017-02" db="UniProtKB">
        <authorList>
            <consortium name="WormBaseParasite"/>
        </authorList>
    </citation>
    <scope>IDENTIFICATION</scope>
</reference>
<dbReference type="InterPro" id="IPR013783">
    <property type="entry name" value="Ig-like_fold"/>
</dbReference>
<proteinExistence type="predicted"/>
<dbReference type="GO" id="GO:0007411">
    <property type="term" value="P:axon guidance"/>
    <property type="evidence" value="ECO:0007669"/>
    <property type="project" value="TreeGrafter"/>
</dbReference>
<dbReference type="PANTHER" id="PTHR10075">
    <property type="entry name" value="BASIGIN RELATED"/>
    <property type="match status" value="1"/>
</dbReference>
<feature type="domain" description="Ig-like" evidence="3">
    <location>
        <begin position="125"/>
        <end position="184"/>
    </location>
</feature>
<keyword evidence="1" id="KW-0677">Repeat</keyword>
<evidence type="ECO:0000256" key="1">
    <source>
        <dbReference type="ARBA" id="ARBA00022737"/>
    </source>
</evidence>
<dbReference type="InterPro" id="IPR007110">
    <property type="entry name" value="Ig-like_dom"/>
</dbReference>
<keyword evidence="4" id="KW-1185">Reference proteome</keyword>
<dbReference type="InterPro" id="IPR036179">
    <property type="entry name" value="Ig-like_dom_sf"/>
</dbReference>
<dbReference type="PROSITE" id="PS50835">
    <property type="entry name" value="IG_LIKE"/>
    <property type="match status" value="2"/>
</dbReference>
<dbReference type="GO" id="GO:0007156">
    <property type="term" value="P:homophilic cell adhesion via plasma membrane adhesion molecules"/>
    <property type="evidence" value="ECO:0007669"/>
    <property type="project" value="TreeGrafter"/>
</dbReference>
<dbReference type="Gene3D" id="2.60.40.10">
    <property type="entry name" value="Immunoglobulins"/>
    <property type="match status" value="3"/>
</dbReference>
<keyword evidence="2" id="KW-0393">Immunoglobulin domain</keyword>
<sequence>MDIVFNVHLHDSTLADLSICPPKLEMQSADEVWFQSTITNNFNNKFSLRCQASENPETFEWYKDGRKLEVDGERILWQKPSQSGNILFVDPQPHDEGYYQCFISNIFGTAVSSKVHVQRGGKRHFEWYKDGRKLEVDGERILWQKPSQSGNILFVDPQPHDEGYYQCFISNIFGTAVSSKVHVQRGGKRQKVNHVCLVLEHFKERPIRRMIVEEGRSLSVECNVPHGIPSPSVFWLYRDTVQTSIIETIRRPHIAVDPQGILSYYPHFVLERYAIFHIIHKRSKYINTGRNGQNCRDYR</sequence>
<dbReference type="GO" id="GO:0098632">
    <property type="term" value="F:cell-cell adhesion mediator activity"/>
    <property type="evidence" value="ECO:0007669"/>
    <property type="project" value="TreeGrafter"/>
</dbReference>
<organism evidence="4 5">
    <name type="scientific">Ascaris lumbricoides</name>
    <name type="common">Giant roundworm</name>
    <dbReference type="NCBI Taxonomy" id="6252"/>
    <lineage>
        <taxon>Eukaryota</taxon>
        <taxon>Metazoa</taxon>
        <taxon>Ecdysozoa</taxon>
        <taxon>Nematoda</taxon>
        <taxon>Chromadorea</taxon>
        <taxon>Rhabditida</taxon>
        <taxon>Spirurina</taxon>
        <taxon>Ascaridomorpha</taxon>
        <taxon>Ascaridoidea</taxon>
        <taxon>Ascarididae</taxon>
        <taxon>Ascaris</taxon>
    </lineage>
</organism>
<dbReference type="GO" id="GO:0005886">
    <property type="term" value="C:plasma membrane"/>
    <property type="evidence" value="ECO:0007669"/>
    <property type="project" value="TreeGrafter"/>
</dbReference>
<dbReference type="WBParaSite" id="ALUE_0001709701-mRNA-1">
    <property type="protein sequence ID" value="ALUE_0001709701-mRNA-1"/>
    <property type="gene ID" value="ALUE_0001709701"/>
</dbReference>
<feature type="domain" description="Ig-like" evidence="3">
    <location>
        <begin position="22"/>
        <end position="118"/>
    </location>
</feature>
<name>A0A0M3IFT2_ASCLU</name>
<dbReference type="GO" id="GO:0030424">
    <property type="term" value="C:axon"/>
    <property type="evidence" value="ECO:0007669"/>
    <property type="project" value="TreeGrafter"/>
</dbReference>
<dbReference type="Proteomes" id="UP000036681">
    <property type="component" value="Unplaced"/>
</dbReference>
<protein>
    <submittedName>
        <fullName evidence="5">Ig-like domain-containing protein</fullName>
    </submittedName>
</protein>
<dbReference type="GO" id="GO:0070593">
    <property type="term" value="P:dendrite self-avoidance"/>
    <property type="evidence" value="ECO:0007669"/>
    <property type="project" value="TreeGrafter"/>
</dbReference>
<evidence type="ECO:0000313" key="4">
    <source>
        <dbReference type="Proteomes" id="UP000036681"/>
    </source>
</evidence>
<evidence type="ECO:0000256" key="2">
    <source>
        <dbReference type="ARBA" id="ARBA00023319"/>
    </source>
</evidence>
<dbReference type="PANTHER" id="PTHR10075:SF100">
    <property type="entry name" value="FASCICLIN-2"/>
    <property type="match status" value="1"/>
</dbReference>
<evidence type="ECO:0000259" key="3">
    <source>
        <dbReference type="PROSITE" id="PS50835"/>
    </source>
</evidence>